<dbReference type="GO" id="GO:0008270">
    <property type="term" value="F:zinc ion binding"/>
    <property type="evidence" value="ECO:0007669"/>
    <property type="project" value="UniProtKB-KW"/>
</dbReference>
<feature type="region of interest" description="Disordered" evidence="10">
    <location>
        <begin position="302"/>
        <end position="324"/>
    </location>
</feature>
<organism evidence="11 12">
    <name type="scientific">Macrostomum lignano</name>
    <dbReference type="NCBI Taxonomy" id="282301"/>
    <lineage>
        <taxon>Eukaryota</taxon>
        <taxon>Metazoa</taxon>
        <taxon>Spiralia</taxon>
        <taxon>Lophotrochozoa</taxon>
        <taxon>Platyhelminthes</taxon>
        <taxon>Rhabditophora</taxon>
        <taxon>Macrostomorpha</taxon>
        <taxon>Macrostomida</taxon>
        <taxon>Macrostomidae</taxon>
        <taxon>Macrostomum</taxon>
    </lineage>
</organism>
<keyword evidence="4" id="KW-0863">Zinc-finger</keyword>
<evidence type="ECO:0000256" key="7">
    <source>
        <dbReference type="ARBA" id="ARBA00023125"/>
    </source>
</evidence>
<dbReference type="PANTHER" id="PTHR31576:SF2">
    <property type="entry name" value="TATA BOX-BINDING PROTEIN-ASSOCIATED FACTOR RNA POLYMERASE I SUBUNIT B"/>
    <property type="match status" value="1"/>
</dbReference>
<name>A0A267GK07_9PLAT</name>
<evidence type="ECO:0000256" key="8">
    <source>
        <dbReference type="ARBA" id="ARBA00023163"/>
    </source>
</evidence>
<feature type="region of interest" description="Disordered" evidence="10">
    <location>
        <begin position="101"/>
        <end position="129"/>
    </location>
</feature>
<sequence length="861" mass="94593">QSQHRPFCQTCGSEDVSKAGDSLVCTACGAVLADSSQRLETFSQSLVSALVSGARLKAVASAANVRYSASQPLAPLQQQQPQHPLHPSHSQPLFQLGQSAAATAQDEHLRDDPTAPDVAPPPSRLSRKRKREELCSYTLSELYQVILSSQADALIQLGAAPASQFRSGLFRMWCLYLSRTNEAFLTEAQRPSSQNKKPARGWGGLIVPEPGGGGAGRGRTVRQKRARPDKITEADLADTLAQLSAAGGELCDLGLAREDSDDSDADFYTSISDDADDDDLDDDAHSITSQSVARSLRRLLRHDESSKSRGQPSSEQPPPPGLRSTFRARQLASAGRPLLRTRLAGQKLNETNLALLYITCQLEASVASPIVCLSHLLHLVAVGQVPYFDALRRLPERYCVTEPGVAAMLRRSSAPRYDTLVEIVARLSSLLSIRVFPRHRFLTICAYIIDRMRLPDQLTEFVSRLATRLLGNYSARHPLSNQDVTGFEIELAKSAVYFEVDKLAISLVLLALCYLSGIGCPDSQEKNAAADEDDEAGCYDDDTEAESAVDEDADDDADDDAAESELGGCSGDSSAGDDADSSSAESSSADEEQQVDVSDAEVRCKRETVDVDDDAGQYEFKFEPSQQQESSPDDIWSPTDEQEKCLKQAAPLLSADKDSSKSLLFNYSAWFSDYRRCVSAGRICDRPAWYPDYLAWSDRLLSKAPSSAACQEVGGDDWPAETRAELGQPSAWRRPELREALAEPLRQFLLRQSSQPVTKADASTEAARYRDAIFPQLTAAGTDDEVAELWPLLNSAAPGRCCRCPRRLRRLLDAVRLDFRVAFRRDSFLQFMRRFDVILRCPNPEAGRFPRNRSLETLHLS</sequence>
<feature type="compositionally biased region" description="Acidic residues" evidence="10">
    <location>
        <begin position="530"/>
        <end position="563"/>
    </location>
</feature>
<keyword evidence="9" id="KW-0539">Nucleus</keyword>
<evidence type="ECO:0000256" key="4">
    <source>
        <dbReference type="ARBA" id="ARBA00022771"/>
    </source>
</evidence>
<keyword evidence="7" id="KW-0238">DNA-binding</keyword>
<comment type="caution">
    <text evidence="11">The sequence shown here is derived from an EMBL/GenBank/DDBJ whole genome shotgun (WGS) entry which is preliminary data.</text>
</comment>
<keyword evidence="6" id="KW-0805">Transcription regulation</keyword>
<evidence type="ECO:0000256" key="1">
    <source>
        <dbReference type="ARBA" id="ARBA00004604"/>
    </source>
</evidence>
<dbReference type="GO" id="GO:0001164">
    <property type="term" value="F:RNA polymerase I core promoter sequence-specific DNA binding"/>
    <property type="evidence" value="ECO:0007669"/>
    <property type="project" value="InterPro"/>
</dbReference>
<keyword evidence="3" id="KW-0479">Metal-binding</keyword>
<evidence type="ECO:0000313" key="12">
    <source>
        <dbReference type="Proteomes" id="UP000215902"/>
    </source>
</evidence>
<evidence type="ECO:0000256" key="5">
    <source>
        <dbReference type="ARBA" id="ARBA00022833"/>
    </source>
</evidence>
<feature type="region of interest" description="Disordered" evidence="10">
    <location>
        <begin position="524"/>
        <end position="601"/>
    </location>
</feature>
<dbReference type="EMBL" id="NIVC01000282">
    <property type="protein sequence ID" value="PAA86371.1"/>
    <property type="molecule type" value="Genomic_DNA"/>
</dbReference>
<evidence type="ECO:0000256" key="2">
    <source>
        <dbReference type="ARBA" id="ARBA00006899"/>
    </source>
</evidence>
<dbReference type="AlphaFoldDB" id="A0A267GK07"/>
<feature type="region of interest" description="Disordered" evidence="10">
    <location>
        <begin position="188"/>
        <end position="229"/>
    </location>
</feature>
<feature type="non-terminal residue" evidence="11">
    <location>
        <position position="1"/>
    </location>
</feature>
<feature type="region of interest" description="Disordered" evidence="10">
    <location>
        <begin position="260"/>
        <end position="284"/>
    </location>
</feature>
<dbReference type="GO" id="GO:0070860">
    <property type="term" value="C:RNA polymerase I core factor complex"/>
    <property type="evidence" value="ECO:0007669"/>
    <property type="project" value="InterPro"/>
</dbReference>
<protein>
    <submittedName>
        <fullName evidence="11">Uncharacterized protein</fullName>
    </submittedName>
</protein>
<dbReference type="Proteomes" id="UP000215902">
    <property type="component" value="Unassembled WGS sequence"/>
</dbReference>
<comment type="subcellular location">
    <subcellularLocation>
        <location evidence="1">Nucleus</location>
        <location evidence="1">Nucleolus</location>
    </subcellularLocation>
</comment>
<keyword evidence="12" id="KW-1185">Reference proteome</keyword>
<gene>
    <name evidence="11" type="ORF">BOX15_Mlig026889g1</name>
</gene>
<keyword evidence="8" id="KW-0804">Transcription</keyword>
<evidence type="ECO:0000313" key="11">
    <source>
        <dbReference type="EMBL" id="PAA86371.1"/>
    </source>
</evidence>
<comment type="similarity">
    <text evidence="2">Belongs to the RRN7/TAF1B family.</text>
</comment>
<dbReference type="GO" id="GO:0005668">
    <property type="term" value="C:RNA polymerase transcription factor SL1 complex"/>
    <property type="evidence" value="ECO:0007669"/>
    <property type="project" value="TreeGrafter"/>
</dbReference>
<keyword evidence="5" id="KW-0862">Zinc</keyword>
<feature type="compositionally biased region" description="Acidic residues" evidence="10">
    <location>
        <begin position="273"/>
        <end position="282"/>
    </location>
</feature>
<dbReference type="GO" id="GO:0042790">
    <property type="term" value="P:nucleolar large rRNA transcription by RNA polymerase I"/>
    <property type="evidence" value="ECO:0007669"/>
    <property type="project" value="TreeGrafter"/>
</dbReference>
<proteinExistence type="inferred from homology"/>
<evidence type="ECO:0000256" key="6">
    <source>
        <dbReference type="ARBA" id="ARBA00023015"/>
    </source>
</evidence>
<evidence type="ECO:0000256" key="10">
    <source>
        <dbReference type="SAM" id="MobiDB-lite"/>
    </source>
</evidence>
<feature type="region of interest" description="Disordered" evidence="10">
    <location>
        <begin position="615"/>
        <end position="641"/>
    </location>
</feature>
<reference evidence="11 12" key="1">
    <citation type="submission" date="2017-06" db="EMBL/GenBank/DDBJ databases">
        <title>A platform for efficient transgenesis in Macrostomum lignano, a flatworm model organism for stem cell research.</title>
        <authorList>
            <person name="Berezikov E."/>
        </authorList>
    </citation>
    <scope>NUCLEOTIDE SEQUENCE [LARGE SCALE GENOMIC DNA]</scope>
    <source>
        <strain evidence="11">DV1</strain>
        <tissue evidence="11">Whole organism</tissue>
    </source>
</reference>
<dbReference type="PANTHER" id="PTHR31576">
    <property type="entry name" value="TATA BOX-BINDING PROTEIN-ASSOCIATED FACTOR RNA POLYMERASE I SUBUNIT B"/>
    <property type="match status" value="1"/>
</dbReference>
<evidence type="ECO:0000256" key="9">
    <source>
        <dbReference type="ARBA" id="ARBA00023242"/>
    </source>
</evidence>
<dbReference type="InterPro" id="IPR033599">
    <property type="entry name" value="TAF1B/Rrn7"/>
</dbReference>
<accession>A0A267GK07</accession>
<evidence type="ECO:0000256" key="3">
    <source>
        <dbReference type="ARBA" id="ARBA00022723"/>
    </source>
</evidence>